<reference evidence="10" key="1">
    <citation type="submission" date="2022-11" db="EMBL/GenBank/DDBJ databases">
        <authorList>
            <person name="Kikuchi T."/>
        </authorList>
    </citation>
    <scope>NUCLEOTIDE SEQUENCE</scope>
    <source>
        <strain evidence="10">PS1010</strain>
    </source>
</reference>
<evidence type="ECO:0000259" key="9">
    <source>
        <dbReference type="Pfam" id="PF03175"/>
    </source>
</evidence>
<dbReference type="Pfam" id="PF03175">
    <property type="entry name" value="DNA_pol_B_2"/>
    <property type="match status" value="1"/>
</dbReference>
<comment type="caution">
    <text evidence="10">The sequence shown here is derived from an EMBL/GenBank/DDBJ whole genome shotgun (WGS) entry which is preliminary data.</text>
</comment>
<dbReference type="GO" id="GO:0003887">
    <property type="term" value="F:DNA-directed DNA polymerase activity"/>
    <property type="evidence" value="ECO:0007669"/>
    <property type="project" value="UniProtKB-KW"/>
</dbReference>
<keyword evidence="6" id="KW-0239">DNA-directed DNA polymerase</keyword>
<evidence type="ECO:0000256" key="8">
    <source>
        <dbReference type="ARBA" id="ARBA00049244"/>
    </source>
</evidence>
<sequence length="109" mass="13064">MYDETMARIDRIRAEGYDVDYIWEHSIKEQLRIDKKMRTFFKNCRHATHMRPREAMFGGRTQVFNMYAEVGQETKSIGYADYCSLYPYVNCTTEYPRGQPRDLRSDTKI</sequence>
<name>A0A9P1MUG6_9PELO</name>
<evidence type="ECO:0000256" key="1">
    <source>
        <dbReference type="ARBA" id="ARBA00005755"/>
    </source>
</evidence>
<evidence type="ECO:0000313" key="11">
    <source>
        <dbReference type="Proteomes" id="UP001152747"/>
    </source>
</evidence>
<organism evidence="10 11">
    <name type="scientific">Caenorhabditis angaria</name>
    <dbReference type="NCBI Taxonomy" id="860376"/>
    <lineage>
        <taxon>Eukaryota</taxon>
        <taxon>Metazoa</taxon>
        <taxon>Ecdysozoa</taxon>
        <taxon>Nematoda</taxon>
        <taxon>Chromadorea</taxon>
        <taxon>Rhabditida</taxon>
        <taxon>Rhabditina</taxon>
        <taxon>Rhabditomorpha</taxon>
        <taxon>Rhabditoidea</taxon>
        <taxon>Rhabditidae</taxon>
        <taxon>Peloderinae</taxon>
        <taxon>Caenorhabditis</taxon>
    </lineage>
</organism>
<dbReference type="EC" id="2.7.7.7" evidence="2"/>
<dbReference type="AlphaFoldDB" id="A0A9P1MUG6"/>
<comment type="similarity">
    <text evidence="1">Belongs to the DNA polymerase type-B family.</text>
</comment>
<dbReference type="InterPro" id="IPR004868">
    <property type="entry name" value="DNA-dir_DNA_pol_B_mt/vir"/>
</dbReference>
<dbReference type="InterPro" id="IPR023211">
    <property type="entry name" value="DNA_pol_palm_dom_sf"/>
</dbReference>
<dbReference type="GO" id="GO:0006260">
    <property type="term" value="P:DNA replication"/>
    <property type="evidence" value="ECO:0007669"/>
    <property type="project" value="UniProtKB-KW"/>
</dbReference>
<protein>
    <recommendedName>
        <fullName evidence="2">DNA-directed DNA polymerase</fullName>
        <ecNumber evidence="2">2.7.7.7</ecNumber>
    </recommendedName>
</protein>
<keyword evidence="3" id="KW-0808">Transferase</keyword>
<dbReference type="GO" id="GO:0003677">
    <property type="term" value="F:DNA binding"/>
    <property type="evidence" value="ECO:0007669"/>
    <property type="project" value="UniProtKB-KW"/>
</dbReference>
<evidence type="ECO:0000256" key="2">
    <source>
        <dbReference type="ARBA" id="ARBA00012417"/>
    </source>
</evidence>
<dbReference type="PANTHER" id="PTHR33568">
    <property type="entry name" value="DNA POLYMERASE"/>
    <property type="match status" value="1"/>
</dbReference>
<dbReference type="EMBL" id="CANHGI010000001">
    <property type="protein sequence ID" value="CAI5439281.1"/>
    <property type="molecule type" value="Genomic_DNA"/>
</dbReference>
<evidence type="ECO:0000256" key="3">
    <source>
        <dbReference type="ARBA" id="ARBA00022679"/>
    </source>
</evidence>
<evidence type="ECO:0000313" key="10">
    <source>
        <dbReference type="EMBL" id="CAI5439281.1"/>
    </source>
</evidence>
<keyword evidence="5" id="KW-0235">DNA replication</keyword>
<dbReference type="GO" id="GO:0000166">
    <property type="term" value="F:nucleotide binding"/>
    <property type="evidence" value="ECO:0007669"/>
    <property type="project" value="InterPro"/>
</dbReference>
<evidence type="ECO:0000256" key="6">
    <source>
        <dbReference type="ARBA" id="ARBA00022932"/>
    </source>
</evidence>
<proteinExistence type="inferred from homology"/>
<dbReference type="InterPro" id="IPR043502">
    <property type="entry name" value="DNA/RNA_pol_sf"/>
</dbReference>
<gene>
    <name evidence="10" type="ORF">CAMP_LOCUS1918</name>
</gene>
<keyword evidence="4" id="KW-0548">Nucleotidyltransferase</keyword>
<dbReference type="Proteomes" id="UP001152747">
    <property type="component" value="Unassembled WGS sequence"/>
</dbReference>
<dbReference type="OrthoDB" id="10063541at2759"/>
<dbReference type="PANTHER" id="PTHR33568:SF3">
    <property type="entry name" value="DNA-DIRECTED DNA POLYMERASE"/>
    <property type="match status" value="1"/>
</dbReference>
<keyword evidence="11" id="KW-1185">Reference proteome</keyword>
<dbReference type="Gene3D" id="3.90.1600.10">
    <property type="entry name" value="Palm domain of DNA polymerase"/>
    <property type="match status" value="1"/>
</dbReference>
<comment type="catalytic activity">
    <reaction evidence="8">
        <text>DNA(n) + a 2'-deoxyribonucleoside 5'-triphosphate = DNA(n+1) + diphosphate</text>
        <dbReference type="Rhea" id="RHEA:22508"/>
        <dbReference type="Rhea" id="RHEA-COMP:17339"/>
        <dbReference type="Rhea" id="RHEA-COMP:17340"/>
        <dbReference type="ChEBI" id="CHEBI:33019"/>
        <dbReference type="ChEBI" id="CHEBI:61560"/>
        <dbReference type="ChEBI" id="CHEBI:173112"/>
        <dbReference type="EC" id="2.7.7.7"/>
    </reaction>
</comment>
<evidence type="ECO:0000256" key="4">
    <source>
        <dbReference type="ARBA" id="ARBA00022695"/>
    </source>
</evidence>
<feature type="domain" description="DNA-directed DNA polymerase family B mitochondria/virus" evidence="9">
    <location>
        <begin position="35"/>
        <end position="100"/>
    </location>
</feature>
<accession>A0A9P1MUG6</accession>
<evidence type="ECO:0000256" key="5">
    <source>
        <dbReference type="ARBA" id="ARBA00022705"/>
    </source>
</evidence>
<keyword evidence="7" id="KW-0238">DNA-binding</keyword>
<evidence type="ECO:0000256" key="7">
    <source>
        <dbReference type="ARBA" id="ARBA00023125"/>
    </source>
</evidence>
<dbReference type="SUPFAM" id="SSF56672">
    <property type="entry name" value="DNA/RNA polymerases"/>
    <property type="match status" value="1"/>
</dbReference>